<dbReference type="InterPro" id="IPR002744">
    <property type="entry name" value="MIP18-like"/>
</dbReference>
<evidence type="ECO:0000313" key="5">
    <source>
        <dbReference type="Proteomes" id="UP000324629"/>
    </source>
</evidence>
<dbReference type="GO" id="GO:0051604">
    <property type="term" value="P:protein maturation"/>
    <property type="evidence" value="ECO:0007669"/>
    <property type="project" value="InterPro"/>
</dbReference>
<feature type="domain" description="MIP18 family-like" evidence="3">
    <location>
        <begin position="66"/>
        <end position="140"/>
    </location>
</feature>
<dbReference type="EMBL" id="QNGE01002259">
    <property type="protein sequence ID" value="KAA3675890.1"/>
    <property type="molecule type" value="Genomic_DNA"/>
</dbReference>
<accession>A0A5J4NKN7</accession>
<evidence type="ECO:0000256" key="2">
    <source>
        <dbReference type="ARBA" id="ARBA00022829"/>
    </source>
</evidence>
<dbReference type="Pfam" id="PF01883">
    <property type="entry name" value="FeS_assembly_P"/>
    <property type="match status" value="1"/>
</dbReference>
<dbReference type="Proteomes" id="UP000324629">
    <property type="component" value="Unassembled WGS sequence"/>
</dbReference>
<sequence length="193" mass="21558">MHCCLFCLIHSEYGFGLLENSVVDMLENANPTLFSVRPRLPLRSGTWNLDPDEAWDGARQPIDVHEIFEHVRDIRDPEHPHSLEVLGVVSEEAITVDDNEGRVSVQFTPTIPGCSMATLIGLAIKVKLLRSLPRRFKSEVRIAAGTHNTEDEINKQLADKERVAAALENMTLLKLVNSCLAPTHTTPDDEIEI</sequence>
<protein>
    <recommendedName>
        <fullName evidence="3">MIP18 family-like domain-containing protein</fullName>
    </recommendedName>
</protein>
<dbReference type="Gene3D" id="3.30.300.130">
    <property type="entry name" value="Fe-S cluster assembly (FSCA)"/>
    <property type="match status" value="1"/>
</dbReference>
<dbReference type="GO" id="GO:0007059">
    <property type="term" value="P:chromosome segregation"/>
    <property type="evidence" value="ECO:0007669"/>
    <property type="project" value="UniProtKB-KW"/>
</dbReference>
<comment type="similarity">
    <text evidence="1">Belongs to the MIP18 family.</text>
</comment>
<evidence type="ECO:0000259" key="3">
    <source>
        <dbReference type="Pfam" id="PF01883"/>
    </source>
</evidence>
<keyword evidence="5" id="KW-1185">Reference proteome</keyword>
<name>A0A5J4NKN7_9TREM</name>
<keyword evidence="2" id="KW-0159">Chromosome partition</keyword>
<dbReference type="PANTHER" id="PTHR12377">
    <property type="entry name" value="CYTOSOLIC IRON-SULFUR ASSEMBLY COMPONENT 2B-RELATED"/>
    <property type="match status" value="1"/>
</dbReference>
<dbReference type="InterPro" id="IPR039796">
    <property type="entry name" value="MIP18"/>
</dbReference>
<dbReference type="FunFam" id="3.30.300.130:FF:000005">
    <property type="entry name" value="Mitotic spindle-associated mmxd complex subunit"/>
    <property type="match status" value="1"/>
</dbReference>
<dbReference type="SUPFAM" id="SSF117916">
    <property type="entry name" value="Fe-S cluster assembly (FSCA) domain-like"/>
    <property type="match status" value="1"/>
</dbReference>
<evidence type="ECO:0000256" key="1">
    <source>
        <dbReference type="ARBA" id="ARBA00010381"/>
    </source>
</evidence>
<dbReference type="PANTHER" id="PTHR12377:SF0">
    <property type="entry name" value="CYTOSOLIC IRON-SULFUR ASSEMBLY COMPONENT 2B"/>
    <property type="match status" value="1"/>
</dbReference>
<organism evidence="4 5">
    <name type="scientific">Paragonimus westermani</name>
    <dbReference type="NCBI Taxonomy" id="34504"/>
    <lineage>
        <taxon>Eukaryota</taxon>
        <taxon>Metazoa</taxon>
        <taxon>Spiralia</taxon>
        <taxon>Lophotrochozoa</taxon>
        <taxon>Platyhelminthes</taxon>
        <taxon>Trematoda</taxon>
        <taxon>Digenea</taxon>
        <taxon>Plagiorchiida</taxon>
        <taxon>Troglotremata</taxon>
        <taxon>Troglotrematidae</taxon>
        <taxon>Paragonimus</taxon>
    </lineage>
</organism>
<dbReference type="InterPro" id="IPR034904">
    <property type="entry name" value="FSCA_dom_sf"/>
</dbReference>
<dbReference type="GO" id="GO:0097361">
    <property type="term" value="C:cytosolic [4Fe-4S] assembly targeting complex"/>
    <property type="evidence" value="ECO:0007669"/>
    <property type="project" value="UniProtKB-ARBA"/>
</dbReference>
<dbReference type="Gene3D" id="6.10.250.1280">
    <property type="match status" value="1"/>
</dbReference>
<dbReference type="AlphaFoldDB" id="A0A5J4NKN7"/>
<comment type="caution">
    <text evidence="4">The sequence shown here is derived from an EMBL/GenBank/DDBJ whole genome shotgun (WGS) entry which is preliminary data.</text>
</comment>
<proteinExistence type="inferred from homology"/>
<evidence type="ECO:0000313" key="4">
    <source>
        <dbReference type="EMBL" id="KAA3675890.1"/>
    </source>
</evidence>
<gene>
    <name evidence="4" type="ORF">DEA37_0008041</name>
</gene>
<reference evidence="4 5" key="1">
    <citation type="journal article" date="2019" name="Gigascience">
        <title>Whole-genome sequence of the oriental lung fluke Paragonimus westermani.</title>
        <authorList>
            <person name="Oey H."/>
            <person name="Zakrzewski M."/>
            <person name="Narain K."/>
            <person name="Devi K.R."/>
            <person name="Agatsuma T."/>
            <person name="Nawaratna S."/>
            <person name="Gobert G.N."/>
            <person name="Jones M.K."/>
            <person name="Ragan M.A."/>
            <person name="McManus D.P."/>
            <person name="Krause L."/>
        </authorList>
    </citation>
    <scope>NUCLEOTIDE SEQUENCE [LARGE SCALE GENOMIC DNA]</scope>
    <source>
        <strain evidence="4 5">IND2009</strain>
    </source>
</reference>